<reference evidence="1 2" key="1">
    <citation type="submission" date="2020-09" db="EMBL/GenBank/DDBJ databases">
        <title>Genome sequences of Mycetohabitans spp.</title>
        <authorList>
            <person name="Carter M.E."/>
            <person name="Carpenter S.C.D."/>
            <person name="Bogdanove A.J."/>
        </authorList>
    </citation>
    <scope>NUCLEOTIDE SEQUENCE [LARGE SCALE GENOMIC DNA]</scope>
    <source>
        <strain evidence="1 2">B12</strain>
    </source>
</reference>
<dbReference type="RefSeq" id="WP_338910736.1">
    <property type="nucleotide sequence ID" value="NZ_CP062176.1"/>
</dbReference>
<dbReference type="Proteomes" id="UP001493153">
    <property type="component" value="Chromosome"/>
</dbReference>
<keyword evidence="2" id="KW-1185">Reference proteome</keyword>
<proteinExistence type="predicted"/>
<sequence length="106" mass="12314">MKRSPTALTAEMLKKEGWLVWTVERWVPGANKRIDLFGFIDQIAIRDGDVIGLQPTGWTNVPSRVKKIAEAEHIGAVRKLGWRLWVIGWRWDAKLKEWKHRIVDVS</sequence>
<evidence type="ECO:0000313" key="1">
    <source>
        <dbReference type="EMBL" id="WXK39692.1"/>
    </source>
</evidence>
<accession>A0ABZ2PXA3</accession>
<evidence type="ECO:0000313" key="2">
    <source>
        <dbReference type="Proteomes" id="UP001493153"/>
    </source>
</evidence>
<dbReference type="EMBL" id="CP062176">
    <property type="protein sequence ID" value="WXK39692.1"/>
    <property type="molecule type" value="Genomic_DNA"/>
</dbReference>
<organism evidence="1 2">
    <name type="scientific">Mycetohabitans rhizoxinica</name>
    <dbReference type="NCBI Taxonomy" id="412963"/>
    <lineage>
        <taxon>Bacteria</taxon>
        <taxon>Pseudomonadati</taxon>
        <taxon>Pseudomonadota</taxon>
        <taxon>Betaproteobacteria</taxon>
        <taxon>Burkholderiales</taxon>
        <taxon>Burkholderiaceae</taxon>
        <taxon>Mycetohabitans</taxon>
    </lineage>
</organism>
<name>A0ABZ2PXA3_9BURK</name>
<gene>
    <name evidence="1" type="ORF">IHE29_10620</name>
</gene>
<protein>
    <submittedName>
        <fullName evidence="1">Uncharacterized protein</fullName>
    </submittedName>
</protein>